<evidence type="ECO:0000313" key="3">
    <source>
        <dbReference type="Proteomes" id="UP000034601"/>
    </source>
</evidence>
<evidence type="ECO:0000256" key="1">
    <source>
        <dbReference type="SAM" id="Phobius"/>
    </source>
</evidence>
<keyword evidence="1" id="KW-1133">Transmembrane helix</keyword>
<protein>
    <submittedName>
        <fullName evidence="2">Uncharacterized protein</fullName>
    </submittedName>
</protein>
<proteinExistence type="predicted"/>
<dbReference type="EMBL" id="LCAB01000009">
    <property type="protein sequence ID" value="KKR82809.1"/>
    <property type="molecule type" value="Genomic_DNA"/>
</dbReference>
<accession>A0A0G0U119</accession>
<keyword evidence="1" id="KW-0812">Transmembrane</keyword>
<gene>
    <name evidence="2" type="ORF">UU29_C0009G0080</name>
</gene>
<dbReference type="Proteomes" id="UP000034601">
    <property type="component" value="Unassembled WGS sequence"/>
</dbReference>
<feature type="transmembrane region" description="Helical" evidence="1">
    <location>
        <begin position="185"/>
        <end position="203"/>
    </location>
</feature>
<name>A0A0G0U119_9BACT</name>
<feature type="transmembrane region" description="Helical" evidence="1">
    <location>
        <begin position="15"/>
        <end position="34"/>
    </location>
</feature>
<feature type="transmembrane region" description="Helical" evidence="1">
    <location>
        <begin position="118"/>
        <end position="144"/>
    </location>
</feature>
<feature type="transmembrane region" description="Helical" evidence="1">
    <location>
        <begin position="54"/>
        <end position="77"/>
    </location>
</feature>
<evidence type="ECO:0000313" key="2">
    <source>
        <dbReference type="EMBL" id="KKR82809.1"/>
    </source>
</evidence>
<keyword evidence="1" id="KW-0472">Membrane</keyword>
<reference evidence="2 3" key="1">
    <citation type="journal article" date="2015" name="Nature">
        <title>rRNA introns, odd ribosomes, and small enigmatic genomes across a large radiation of phyla.</title>
        <authorList>
            <person name="Brown C.T."/>
            <person name="Hug L.A."/>
            <person name="Thomas B.C."/>
            <person name="Sharon I."/>
            <person name="Castelle C.J."/>
            <person name="Singh A."/>
            <person name="Wilkins M.J."/>
            <person name="Williams K.H."/>
            <person name="Banfield J.F."/>
        </authorList>
    </citation>
    <scope>NUCLEOTIDE SEQUENCE [LARGE SCALE GENOMIC DNA]</scope>
</reference>
<comment type="caution">
    <text evidence="2">The sequence shown here is derived from an EMBL/GenBank/DDBJ whole genome shotgun (WGS) entry which is preliminary data.</text>
</comment>
<sequence>MIFQTALTKVFNKSYAWVITAAVTFNVLFLYYLILIQRTTWDAFWQSNTTWYVWSQVVLSIINALLIGVTISFLFYVVEERRQGSKSTFLHTLGSLFFSAAVTGCSVCSAFLLPTLGIAASLAAFPFGGLEIKIFSALILLYAIWQYSKSVLGLCEIPKKNLISFHNNKLALNINRKSLSQLQPLLLLVLFIFIVYAIPRLPIKYRAKTQNDTVVAVSNNVSKTQVNSADVFAQINPAGGYEMNATYGNIGPKMLEMGVIDLEKFKQVYQQSGQPLTPEQEEILIRGSDKTIKIDQSNSYFLLNFFWAFGLGNKTKILTAGDMVKYGQGQVGNFASTGGWTLAKGDATDYYSKRALMPFTAEQEELVNKVASNIYRPCCGNSTAFPDCNHGMALLGILELMAANGATEDEMYEAAKYINAFWFPGNYYDIALYFKNKEGKDYKDIDARLVLSKDISSAFGAQTVKKWLTENGIVEPPPSQGGGCGV</sequence>
<dbReference type="AlphaFoldDB" id="A0A0G0U119"/>
<feature type="transmembrane region" description="Helical" evidence="1">
    <location>
        <begin position="89"/>
        <end position="112"/>
    </location>
</feature>
<organism evidence="2 3">
    <name type="scientific">Candidatus Daviesbacteria bacterium GW2011_GWA2_40_9</name>
    <dbReference type="NCBI Taxonomy" id="1618424"/>
    <lineage>
        <taxon>Bacteria</taxon>
        <taxon>Candidatus Daviesiibacteriota</taxon>
    </lineage>
</organism>